<dbReference type="GO" id="GO:0005524">
    <property type="term" value="F:ATP binding"/>
    <property type="evidence" value="ECO:0007669"/>
    <property type="project" value="UniProtKB-KW"/>
</dbReference>
<evidence type="ECO:0000256" key="17">
    <source>
        <dbReference type="SAM" id="Phobius"/>
    </source>
</evidence>
<dbReference type="InterPro" id="IPR022780">
    <property type="entry name" value="Dynein_light_int_chain"/>
</dbReference>
<keyword evidence="14" id="KW-0505">Motor protein</keyword>
<evidence type="ECO:0000256" key="7">
    <source>
        <dbReference type="ARBA" id="ARBA00022692"/>
    </source>
</evidence>
<evidence type="ECO:0000256" key="1">
    <source>
        <dbReference type="ARBA" id="ARBA00004245"/>
    </source>
</evidence>
<keyword evidence="13 17" id="KW-0472">Membrane</keyword>
<evidence type="ECO:0000256" key="10">
    <source>
        <dbReference type="ARBA" id="ARBA00022840"/>
    </source>
</evidence>
<evidence type="ECO:0000313" key="19">
    <source>
        <dbReference type="Proteomes" id="UP000242875"/>
    </source>
</evidence>
<gene>
    <name evidence="18" type="ORF">BZG36_00990</name>
</gene>
<reference evidence="18 19" key="1">
    <citation type="journal article" date="2017" name="Mycologia">
        <title>Bifiguratus adelaidae, gen. et sp. nov., a new member of Mucoromycotina in endophytic and soil-dwelling habitats.</title>
        <authorList>
            <person name="Torres-Cruz T.J."/>
            <person name="Billingsley Tobias T.L."/>
            <person name="Almatruk M."/>
            <person name="Hesse C."/>
            <person name="Kuske C.R."/>
            <person name="Desiro A."/>
            <person name="Benucci G.M."/>
            <person name="Bonito G."/>
            <person name="Stajich J.E."/>
            <person name="Dunlap C."/>
            <person name="Arnold A.E."/>
            <person name="Porras-Alfaro A."/>
        </authorList>
    </citation>
    <scope>NUCLEOTIDE SEQUENCE [LARGE SCALE GENOMIC DNA]</scope>
    <source>
        <strain evidence="18 19">AZ0501</strain>
    </source>
</reference>
<dbReference type="InterPro" id="IPR008467">
    <property type="entry name" value="Dynein1_light_intermed_chain"/>
</dbReference>
<keyword evidence="5" id="KW-0813">Transport</keyword>
<feature type="region of interest" description="Disordered" evidence="16">
    <location>
        <begin position="565"/>
        <end position="586"/>
    </location>
</feature>
<dbReference type="GO" id="GO:0005868">
    <property type="term" value="C:cytoplasmic dynein complex"/>
    <property type="evidence" value="ECO:0007669"/>
    <property type="project" value="InterPro"/>
</dbReference>
<accession>A0A261Y6C6</accession>
<evidence type="ECO:0000256" key="11">
    <source>
        <dbReference type="ARBA" id="ARBA00022989"/>
    </source>
</evidence>
<dbReference type="Pfam" id="PF04930">
    <property type="entry name" value="FUN14"/>
    <property type="match status" value="1"/>
</dbReference>
<feature type="region of interest" description="Disordered" evidence="16">
    <location>
        <begin position="333"/>
        <end position="357"/>
    </location>
</feature>
<evidence type="ECO:0000256" key="4">
    <source>
        <dbReference type="ARBA" id="ARBA00009160"/>
    </source>
</evidence>
<keyword evidence="8" id="KW-0493">Microtubule</keyword>
<organism evidence="18 19">
    <name type="scientific">Bifiguratus adelaidae</name>
    <dbReference type="NCBI Taxonomy" id="1938954"/>
    <lineage>
        <taxon>Eukaryota</taxon>
        <taxon>Fungi</taxon>
        <taxon>Fungi incertae sedis</taxon>
        <taxon>Mucoromycota</taxon>
        <taxon>Mucoromycotina</taxon>
        <taxon>Endogonomycetes</taxon>
        <taxon>Endogonales</taxon>
        <taxon>Endogonales incertae sedis</taxon>
        <taxon>Bifiguratus</taxon>
    </lineage>
</organism>
<evidence type="ECO:0008006" key="20">
    <source>
        <dbReference type="Google" id="ProtNLM"/>
    </source>
</evidence>
<evidence type="ECO:0000256" key="8">
    <source>
        <dbReference type="ARBA" id="ARBA00022701"/>
    </source>
</evidence>
<evidence type="ECO:0000256" key="2">
    <source>
        <dbReference type="ARBA" id="ARBA00004370"/>
    </source>
</evidence>
<protein>
    <recommendedName>
        <fullName evidence="20">Dynein light intermediate chain</fullName>
    </recommendedName>
</protein>
<keyword evidence="19" id="KW-1185">Reference proteome</keyword>
<evidence type="ECO:0000256" key="16">
    <source>
        <dbReference type="SAM" id="MobiDB-lite"/>
    </source>
</evidence>
<name>A0A261Y6C6_9FUNG</name>
<keyword evidence="11 17" id="KW-1133">Transmembrane helix</keyword>
<dbReference type="PANTHER" id="PTHR12688:SF0">
    <property type="entry name" value="DYNEIN LIGHT INTERMEDIATE CHAIN"/>
    <property type="match status" value="1"/>
</dbReference>
<dbReference type="GO" id="GO:0005874">
    <property type="term" value="C:microtubule"/>
    <property type="evidence" value="ECO:0007669"/>
    <property type="project" value="UniProtKB-KW"/>
</dbReference>
<dbReference type="GO" id="GO:0007018">
    <property type="term" value="P:microtubule-based movement"/>
    <property type="evidence" value="ECO:0007669"/>
    <property type="project" value="InterPro"/>
</dbReference>
<keyword evidence="7 17" id="KW-0812">Transmembrane</keyword>
<keyword evidence="12" id="KW-0243">Dynein</keyword>
<keyword evidence="15" id="KW-0206">Cytoskeleton</keyword>
<feature type="compositionally biased region" description="Low complexity" evidence="16">
    <location>
        <begin position="347"/>
        <end position="357"/>
    </location>
</feature>
<evidence type="ECO:0000256" key="12">
    <source>
        <dbReference type="ARBA" id="ARBA00023017"/>
    </source>
</evidence>
<feature type="compositionally biased region" description="Polar residues" evidence="16">
    <location>
        <begin position="625"/>
        <end position="655"/>
    </location>
</feature>
<comment type="similarity">
    <text evidence="3">Belongs to the dynein light intermediate chain family.</text>
</comment>
<evidence type="ECO:0000256" key="9">
    <source>
        <dbReference type="ARBA" id="ARBA00022741"/>
    </source>
</evidence>
<feature type="transmembrane region" description="Helical" evidence="17">
    <location>
        <begin position="70"/>
        <end position="91"/>
    </location>
</feature>
<dbReference type="PANTHER" id="PTHR12688">
    <property type="entry name" value="DYNEIN LIGHT INTERMEDIATE CHAIN"/>
    <property type="match status" value="1"/>
</dbReference>
<dbReference type="GO" id="GO:0045504">
    <property type="term" value="F:dynein heavy chain binding"/>
    <property type="evidence" value="ECO:0007669"/>
    <property type="project" value="TreeGrafter"/>
</dbReference>
<evidence type="ECO:0000256" key="14">
    <source>
        <dbReference type="ARBA" id="ARBA00023175"/>
    </source>
</evidence>
<evidence type="ECO:0000313" key="18">
    <source>
        <dbReference type="EMBL" id="OZJ06167.1"/>
    </source>
</evidence>
<feature type="transmembrane region" description="Helical" evidence="17">
    <location>
        <begin position="97"/>
        <end position="113"/>
    </location>
</feature>
<feature type="region of interest" description="Disordered" evidence="16">
    <location>
        <begin position="619"/>
        <end position="668"/>
    </location>
</feature>
<keyword evidence="9" id="KW-0547">Nucleotide-binding</keyword>
<comment type="caution">
    <text evidence="18">The sequence shown here is derived from an EMBL/GenBank/DDBJ whole genome shotgun (WGS) entry which is preliminary data.</text>
</comment>
<keyword evidence="6" id="KW-0963">Cytoplasm</keyword>
<sequence>MIVAQHTWRTRTTTAATLSALTAGAWATMRTAHCDGMVMAIISSITYTFYIIPLAAFASSPRFDTPSSKTYLHTGELSFGTVLGFCTGYLIKKVGKLFAMAVGVGFIFLQYLSQKGYITVHWDRMETAYVGVSSKEGRKNAWNRLVGFLTYNIQFKAAFTAGFVLQSVATTKMVPCKTVVFLGDAHAGKKTLQAQFKMRNTAYETEGTAGGRDVSATSAVLPNGSQHDAQEDLALCFDYADIRDDENEDLVARLNLYSLSLPHPKYTPLLRLALTPATLADALVVIVMDWSKPWSFIESLERWMAVLKEQMHHVAMQDDQRVLHELRERVERDVQTYTEPNARDRSTNNSANGLSSNLLSTTTNADQVILPLGPGCLTQNLGVPVAVVCSKSDMQAHLERTLDYKEDQFDYIQQTLRTICLAYGAALFYTTVAQPQTMHTFRQYILYRLLNTPTHPYSFTTRAQVVDRDNVFVPTGWDSWGKIKVIGERFDCQNAFRGWNFDMGLEADNDNSETRAGSLRTIWQQVVPNPYDGRGAQDVQTLIVPEDEQAFLERHYENLQKMGDTGFGHRSTGTASTGDTVIPSLVGPMDISSASLHLTHMANTDKESDADTDISARLTRLSRATEATLSRSSGRMTSPTSEERSPLSNLTTSAVSNGSPSSPGPSQNEVLANFFQSLLYKKNASNGGLESSLPASELVDRDRSGRSRRDVQRELEKLRGRTDAP</sequence>
<feature type="transmembrane region" description="Helical" evidence="17">
    <location>
        <begin position="37"/>
        <end position="58"/>
    </location>
</feature>
<dbReference type="EMBL" id="MVBO01000006">
    <property type="protein sequence ID" value="OZJ06167.1"/>
    <property type="molecule type" value="Genomic_DNA"/>
</dbReference>
<proteinExistence type="inferred from homology"/>
<dbReference type="GO" id="GO:0016020">
    <property type="term" value="C:membrane"/>
    <property type="evidence" value="ECO:0007669"/>
    <property type="project" value="UniProtKB-SubCell"/>
</dbReference>
<dbReference type="GO" id="GO:0000226">
    <property type="term" value="P:microtubule cytoskeleton organization"/>
    <property type="evidence" value="ECO:0007669"/>
    <property type="project" value="TreeGrafter"/>
</dbReference>
<evidence type="ECO:0000256" key="13">
    <source>
        <dbReference type="ARBA" id="ARBA00023136"/>
    </source>
</evidence>
<comment type="subcellular location">
    <subcellularLocation>
        <location evidence="1">Cytoplasm</location>
        <location evidence="1">Cytoskeleton</location>
    </subcellularLocation>
    <subcellularLocation>
        <location evidence="2">Membrane</location>
    </subcellularLocation>
</comment>
<feature type="compositionally biased region" description="Low complexity" evidence="16">
    <location>
        <begin position="656"/>
        <end position="666"/>
    </location>
</feature>
<feature type="region of interest" description="Disordered" evidence="16">
    <location>
        <begin position="685"/>
        <end position="725"/>
    </location>
</feature>
<evidence type="ECO:0000256" key="15">
    <source>
        <dbReference type="ARBA" id="ARBA00023212"/>
    </source>
</evidence>
<feature type="compositionally biased region" description="Basic and acidic residues" evidence="16">
    <location>
        <begin position="698"/>
        <end position="725"/>
    </location>
</feature>
<comment type="similarity">
    <text evidence="4">Belongs to the FUN14 family.</text>
</comment>
<evidence type="ECO:0000256" key="3">
    <source>
        <dbReference type="ARBA" id="ARBA00006831"/>
    </source>
</evidence>
<evidence type="ECO:0000256" key="5">
    <source>
        <dbReference type="ARBA" id="ARBA00022448"/>
    </source>
</evidence>
<dbReference type="SUPFAM" id="SSF52540">
    <property type="entry name" value="P-loop containing nucleoside triphosphate hydrolases"/>
    <property type="match status" value="1"/>
</dbReference>
<dbReference type="InterPro" id="IPR007014">
    <property type="entry name" value="FUN14"/>
</dbReference>
<dbReference type="Proteomes" id="UP000242875">
    <property type="component" value="Unassembled WGS sequence"/>
</dbReference>
<evidence type="ECO:0000256" key="6">
    <source>
        <dbReference type="ARBA" id="ARBA00022490"/>
    </source>
</evidence>
<dbReference type="Pfam" id="PF05783">
    <property type="entry name" value="DLIC"/>
    <property type="match status" value="2"/>
</dbReference>
<keyword evidence="10" id="KW-0067">ATP-binding</keyword>
<dbReference type="AlphaFoldDB" id="A0A261Y6C6"/>
<dbReference type="OrthoDB" id="27603at2759"/>
<dbReference type="InterPro" id="IPR027417">
    <property type="entry name" value="P-loop_NTPase"/>
</dbReference>